<dbReference type="Ensembl" id="ENSSSCT00065020496.1">
    <property type="protein sequence ID" value="ENSSSCP00065008314.1"/>
    <property type="gene ID" value="ENSSSCG00065015363.1"/>
</dbReference>
<dbReference type="Pfam" id="PF00621">
    <property type="entry name" value="RhoGEF"/>
    <property type="match status" value="1"/>
</dbReference>
<dbReference type="Proteomes" id="UP000694726">
    <property type="component" value="Unplaced"/>
</dbReference>
<feature type="compositionally biased region" description="Basic residues" evidence="1">
    <location>
        <begin position="744"/>
        <end position="753"/>
    </location>
</feature>
<dbReference type="Proteomes" id="UP000694725">
    <property type="component" value="Unplaced"/>
</dbReference>
<dbReference type="PANTHER" id="PTHR46944:SF1">
    <property type="entry name" value="RHO GUANINE NUCLEOTIDE EXCHANGE FACTOR 33"/>
    <property type="match status" value="1"/>
</dbReference>
<dbReference type="AlphaFoldDB" id="A0A8D0ZR57"/>
<evidence type="ECO:0000256" key="1">
    <source>
        <dbReference type="SAM" id="MobiDB-lite"/>
    </source>
</evidence>
<feature type="compositionally biased region" description="Polar residues" evidence="1">
    <location>
        <begin position="688"/>
        <end position="698"/>
    </location>
</feature>
<dbReference type="PROSITE" id="PS50010">
    <property type="entry name" value="DH_2"/>
    <property type="match status" value="1"/>
</dbReference>
<dbReference type="InterPro" id="IPR042849">
    <property type="entry name" value="ARHGEF33"/>
</dbReference>
<dbReference type="Ensembl" id="ENSSSCT00045061190.1">
    <property type="protein sequence ID" value="ENSSSCP00045042979.1"/>
    <property type="gene ID" value="ENSSSCG00045035642.1"/>
</dbReference>
<proteinExistence type="predicted"/>
<sequence>MEKTKTKQGENEHKPMNNPSTQIYQLQALASELKTGFTEAMQELSRIQHGEYALEEKVKSCRCSMEEKVTEMKNSLNYFKEELSNAMSMIQAITSKQEEMQQKIEQLQQEKRRESRKVKAKKTQKEEHGSQPGPAQAQGSPFRSINIPEPVLPSEDFTNLLPSQAYEKAQESRSMHVGDSNVKGMMGPAKRQTVALELLESERKYVINISLILKIKATFQGSDGKRNSKERSLFPGSLRYLVQQHLDLLHALQERVLKWPRQGVLGDLFLKLTNDENNFLDYYVAYLRDLPECISLVHVVVLKEGDEEIKSDIYTLFFHIVQRIPEYLIHLQNVLKFTEQEHPDYYLLLVCVQRLRVFISHYTLLFQCNEDLLIQKRKKLKKSSMAKLYKGLASQCANAGQDSSPTAGPEVVRDSGIHSEEMLQPYPSAPSSGPAVTHLMPPVKKSQQQQSLMESMQPGKPSDWEMEGRKHERPESLLAPAQFCTAEQDVKALAGPLQAIPEMDFEPSPAEPLGNVERSLRAPAELLPDARGYVPAAYEEFEYGGEIFALPAPYDEEPFQAPALFENCSPASSESSLDICFLRPVSFAMEAERPEHPLQPLPKSATSPAGSSGAYKLEAAAQAQAHGKAKPLSRSLKEFPRAPPPEGVAPRLYSTRSSSGGRAPLKSERAAQPHGQAASARGAPRTFFPQQRSQSEKQTYLEVRREMHLEDATRFCPKEERESEQTSFSDQNPRQDQKGGFRSSFRKLFKKKSSGSEYREKTNENPSMDPSPTKQDFFRNRLALANDLDQGTAV</sequence>
<dbReference type="Proteomes" id="UP000694728">
    <property type="component" value="Unplaced"/>
</dbReference>
<dbReference type="InterPro" id="IPR000219">
    <property type="entry name" value="DH_dom"/>
</dbReference>
<dbReference type="Proteomes" id="UP000694724">
    <property type="component" value="Unplaced"/>
</dbReference>
<name>A0A8D0ZR57_PIG</name>
<dbReference type="SMART" id="SM00325">
    <property type="entry name" value="RhoGEF"/>
    <property type="match status" value="1"/>
</dbReference>
<feature type="region of interest" description="Disordered" evidence="1">
    <location>
        <begin position="593"/>
        <end position="612"/>
    </location>
</feature>
<feature type="compositionally biased region" description="Basic and acidic residues" evidence="1">
    <location>
        <begin position="1"/>
        <end position="15"/>
    </location>
</feature>
<feature type="compositionally biased region" description="Basic and acidic residues" evidence="1">
    <location>
        <begin position="101"/>
        <end position="113"/>
    </location>
</feature>
<dbReference type="SUPFAM" id="SSF48065">
    <property type="entry name" value="DBL homology domain (DH-domain)"/>
    <property type="match status" value="1"/>
</dbReference>
<dbReference type="InterPro" id="IPR035899">
    <property type="entry name" value="DBL_dom_sf"/>
</dbReference>
<dbReference type="Gene3D" id="1.20.900.10">
    <property type="entry name" value="Dbl homology (DH) domain"/>
    <property type="match status" value="1"/>
</dbReference>
<dbReference type="Proteomes" id="UP000694720">
    <property type="component" value="Unplaced"/>
</dbReference>
<feature type="compositionally biased region" description="Polar residues" evidence="1">
    <location>
        <begin position="764"/>
        <end position="774"/>
    </location>
</feature>
<feature type="compositionally biased region" description="Basic and acidic residues" evidence="1">
    <location>
        <begin position="702"/>
        <end position="724"/>
    </location>
</feature>
<dbReference type="Ensembl" id="ENSSSCT00015014087.1">
    <property type="protein sequence ID" value="ENSSSCP00015005461.1"/>
    <property type="gene ID" value="ENSSSCG00015010620.1"/>
</dbReference>
<organism evidence="3 4">
    <name type="scientific">Sus scrofa</name>
    <name type="common">Pig</name>
    <dbReference type="NCBI Taxonomy" id="9823"/>
    <lineage>
        <taxon>Eukaryota</taxon>
        <taxon>Metazoa</taxon>
        <taxon>Chordata</taxon>
        <taxon>Craniata</taxon>
        <taxon>Vertebrata</taxon>
        <taxon>Euteleostomi</taxon>
        <taxon>Mammalia</taxon>
        <taxon>Eutheria</taxon>
        <taxon>Laurasiatheria</taxon>
        <taxon>Artiodactyla</taxon>
        <taxon>Suina</taxon>
        <taxon>Suidae</taxon>
        <taxon>Sus</taxon>
    </lineage>
</organism>
<protein>
    <recommendedName>
        <fullName evidence="2">DH domain-containing protein</fullName>
    </recommendedName>
</protein>
<dbReference type="Proteomes" id="UP000694723">
    <property type="component" value="Unplaced"/>
</dbReference>
<dbReference type="Proteomes" id="UP000694727">
    <property type="component" value="Unplaced"/>
</dbReference>
<feature type="region of interest" description="Disordered" evidence="1">
    <location>
        <begin position="101"/>
        <end position="156"/>
    </location>
</feature>
<accession>A0A8D0ZR57</accession>
<feature type="region of interest" description="Disordered" evidence="1">
    <location>
        <begin position="422"/>
        <end position="470"/>
    </location>
</feature>
<evidence type="ECO:0000313" key="4">
    <source>
        <dbReference type="Proteomes" id="UP000694720"/>
    </source>
</evidence>
<dbReference type="Ensembl" id="ENSSSCT00050027355.1">
    <property type="protein sequence ID" value="ENSSSCP00050011307.1"/>
    <property type="gene ID" value="ENSSSCG00050020223.1"/>
</dbReference>
<evidence type="ECO:0000259" key="2">
    <source>
        <dbReference type="PROSITE" id="PS50010"/>
    </source>
</evidence>
<feature type="domain" description="DH" evidence="2">
    <location>
        <begin position="190"/>
        <end position="365"/>
    </location>
</feature>
<dbReference type="GO" id="GO:0005085">
    <property type="term" value="F:guanyl-nucleotide exchange factor activity"/>
    <property type="evidence" value="ECO:0007669"/>
    <property type="project" value="InterPro"/>
</dbReference>
<feature type="region of interest" description="Disordered" evidence="1">
    <location>
        <begin position="1"/>
        <end position="21"/>
    </location>
</feature>
<dbReference type="Proteomes" id="UP000694571">
    <property type="component" value="Unplaced"/>
</dbReference>
<dbReference type="Ensembl" id="ENSSSCT00025090092.1">
    <property type="protein sequence ID" value="ENSSSCP00025039459.1"/>
    <property type="gene ID" value="ENSSSCG00025065634.1"/>
</dbReference>
<dbReference type="Ensembl" id="ENSSSCT00060088810.1">
    <property type="protein sequence ID" value="ENSSSCP00060038436.1"/>
    <property type="gene ID" value="ENSSSCG00060065048.1"/>
</dbReference>
<feature type="region of interest" description="Disordered" evidence="1">
    <location>
        <begin position="619"/>
        <end position="794"/>
    </location>
</feature>
<dbReference type="Ensembl" id="ENSSSCT00035055421.1">
    <property type="protein sequence ID" value="ENSSSCP00035022289.1"/>
    <property type="gene ID" value="ENSSSCG00035041717.1"/>
</dbReference>
<evidence type="ECO:0000313" key="3">
    <source>
        <dbReference type="Ensembl" id="ENSSSCP00035022289.1"/>
    </source>
</evidence>
<reference evidence="3" key="1">
    <citation type="submission" date="2025-05" db="UniProtKB">
        <authorList>
            <consortium name="Ensembl"/>
        </authorList>
    </citation>
    <scope>IDENTIFICATION</scope>
</reference>
<dbReference type="PANTHER" id="PTHR46944">
    <property type="entry name" value="RHO GUANINE NUCLEOTIDE EXCHANGE FACTOR 33"/>
    <property type="match status" value="1"/>
</dbReference>
<dbReference type="Ensembl" id="ENSSSCT00055019721.1">
    <property type="protein sequence ID" value="ENSSSCP00055015562.1"/>
    <property type="gene ID" value="ENSSSCG00055010035.1"/>
</dbReference>